<comment type="caution">
    <text evidence="1">The sequence shown here is derived from an EMBL/GenBank/DDBJ whole genome shotgun (WGS) entry which is preliminary data.</text>
</comment>
<dbReference type="EMBL" id="JAQIIO010000001">
    <property type="protein sequence ID" value="MDA5092588.1"/>
    <property type="molecule type" value="Genomic_DNA"/>
</dbReference>
<reference evidence="1 2" key="1">
    <citation type="submission" date="2023-01" db="EMBL/GenBank/DDBJ databases">
        <authorList>
            <person name="Yoon J.-W."/>
        </authorList>
    </citation>
    <scope>NUCLEOTIDE SEQUENCE [LARGE SCALE GENOMIC DNA]</scope>
    <source>
        <strain evidence="1 2">KMU-50</strain>
    </source>
</reference>
<evidence type="ECO:0000313" key="2">
    <source>
        <dbReference type="Proteomes" id="UP001528040"/>
    </source>
</evidence>
<dbReference type="RefSeq" id="WP_271052084.1">
    <property type="nucleotide sequence ID" value="NZ_JAQIIO010000001.1"/>
</dbReference>
<proteinExistence type="predicted"/>
<gene>
    <name evidence="1" type="ORF">O2N63_00605</name>
</gene>
<organism evidence="1 2">
    <name type="scientific">Aliiroseovarius salicola</name>
    <dbReference type="NCBI Taxonomy" id="3009082"/>
    <lineage>
        <taxon>Bacteria</taxon>
        <taxon>Pseudomonadati</taxon>
        <taxon>Pseudomonadota</taxon>
        <taxon>Alphaproteobacteria</taxon>
        <taxon>Rhodobacterales</taxon>
        <taxon>Paracoccaceae</taxon>
        <taxon>Aliiroseovarius</taxon>
    </lineage>
</organism>
<dbReference type="Proteomes" id="UP001528040">
    <property type="component" value="Unassembled WGS sequence"/>
</dbReference>
<evidence type="ECO:0008006" key="3">
    <source>
        <dbReference type="Google" id="ProtNLM"/>
    </source>
</evidence>
<keyword evidence="2" id="KW-1185">Reference proteome</keyword>
<accession>A0ABT4VWF8</accession>
<evidence type="ECO:0000313" key="1">
    <source>
        <dbReference type="EMBL" id="MDA5092588.1"/>
    </source>
</evidence>
<name>A0ABT4VWF8_9RHOB</name>
<dbReference type="PROSITE" id="PS51257">
    <property type="entry name" value="PROKAR_LIPOPROTEIN"/>
    <property type="match status" value="1"/>
</dbReference>
<sequence>MSRRALGDTDMKKPLLGCVLILGLAACQTTTQSQIATPVPAGCDPQVAAHLATLGKEIKTLEARQERGYRTNNSVVQIANPLNLCASPLPFVSVCAPSPEIRSTLPSYHEHKAERARLEDLKSERKALEDANKACQ</sequence>
<protein>
    <recommendedName>
        <fullName evidence="3">Lipoprotein</fullName>
    </recommendedName>
</protein>